<keyword evidence="3" id="KW-1185">Reference proteome</keyword>
<evidence type="ECO:0000256" key="1">
    <source>
        <dbReference type="SAM" id="SignalP"/>
    </source>
</evidence>
<proteinExistence type="predicted"/>
<feature type="signal peptide" evidence="1">
    <location>
        <begin position="1"/>
        <end position="23"/>
    </location>
</feature>
<gene>
    <name evidence="2" type="ORF">CHS0354_022210</name>
</gene>
<reference evidence="2" key="1">
    <citation type="journal article" date="2021" name="Genome Biol. Evol.">
        <title>A High-Quality Reference Genome for a Parasitic Bivalve with Doubly Uniparental Inheritance (Bivalvia: Unionida).</title>
        <authorList>
            <person name="Smith C.H."/>
        </authorList>
    </citation>
    <scope>NUCLEOTIDE SEQUENCE</scope>
    <source>
        <strain evidence="2">CHS0354</strain>
    </source>
</reference>
<evidence type="ECO:0000313" key="3">
    <source>
        <dbReference type="Proteomes" id="UP001195483"/>
    </source>
</evidence>
<dbReference type="Proteomes" id="UP001195483">
    <property type="component" value="Unassembled WGS sequence"/>
</dbReference>
<reference evidence="2" key="2">
    <citation type="journal article" date="2021" name="Genome Biol. Evol.">
        <title>Developing a high-quality reference genome for a parasitic bivalve with doubly uniparental inheritance (Bivalvia: Unionida).</title>
        <authorList>
            <person name="Smith C.H."/>
        </authorList>
    </citation>
    <scope>NUCLEOTIDE SEQUENCE</scope>
    <source>
        <strain evidence="2">CHS0354</strain>
        <tissue evidence="2">Mantle</tissue>
    </source>
</reference>
<name>A0AAE0T392_9BIVA</name>
<dbReference type="AlphaFoldDB" id="A0AAE0T392"/>
<feature type="chain" id="PRO_5042250123" evidence="1">
    <location>
        <begin position="24"/>
        <end position="96"/>
    </location>
</feature>
<comment type="caution">
    <text evidence="2">The sequence shown here is derived from an EMBL/GenBank/DDBJ whole genome shotgun (WGS) entry which is preliminary data.</text>
</comment>
<dbReference type="EMBL" id="JAEAOA010001343">
    <property type="protein sequence ID" value="KAK3602423.1"/>
    <property type="molecule type" value="Genomic_DNA"/>
</dbReference>
<keyword evidence="1" id="KW-0732">Signal</keyword>
<protein>
    <submittedName>
        <fullName evidence="2">Uncharacterized protein</fullName>
    </submittedName>
</protein>
<sequence>MNRLRMQAITWSLSSFLISSVASILVLDLKASKSLNKSGGIAIWDPVSDPGGDKGPDSDRADTLGVWVPGEIYSSSSGQLLECSSLLTSALPEIRI</sequence>
<reference evidence="2" key="3">
    <citation type="submission" date="2023-05" db="EMBL/GenBank/DDBJ databases">
        <authorList>
            <person name="Smith C.H."/>
        </authorList>
    </citation>
    <scope>NUCLEOTIDE SEQUENCE</scope>
    <source>
        <strain evidence="2">CHS0354</strain>
        <tissue evidence="2">Mantle</tissue>
    </source>
</reference>
<organism evidence="2 3">
    <name type="scientific">Potamilus streckersoni</name>
    <dbReference type="NCBI Taxonomy" id="2493646"/>
    <lineage>
        <taxon>Eukaryota</taxon>
        <taxon>Metazoa</taxon>
        <taxon>Spiralia</taxon>
        <taxon>Lophotrochozoa</taxon>
        <taxon>Mollusca</taxon>
        <taxon>Bivalvia</taxon>
        <taxon>Autobranchia</taxon>
        <taxon>Heteroconchia</taxon>
        <taxon>Palaeoheterodonta</taxon>
        <taxon>Unionida</taxon>
        <taxon>Unionoidea</taxon>
        <taxon>Unionidae</taxon>
        <taxon>Ambleminae</taxon>
        <taxon>Lampsilini</taxon>
        <taxon>Potamilus</taxon>
    </lineage>
</organism>
<evidence type="ECO:0000313" key="2">
    <source>
        <dbReference type="EMBL" id="KAK3602423.1"/>
    </source>
</evidence>
<accession>A0AAE0T392</accession>